<keyword evidence="2" id="KW-1185">Reference proteome</keyword>
<dbReference type="AlphaFoldDB" id="A0A226E833"/>
<dbReference type="PANTHER" id="PTHR34651">
    <property type="entry name" value="SIMILAR TO ENSANGP00000021391"/>
    <property type="match status" value="1"/>
</dbReference>
<gene>
    <name evidence="1" type="ORF">Fcan01_12145</name>
</gene>
<reference evidence="1 2" key="1">
    <citation type="submission" date="2015-12" db="EMBL/GenBank/DDBJ databases">
        <title>The genome of Folsomia candida.</title>
        <authorList>
            <person name="Faddeeva A."/>
            <person name="Derks M.F."/>
            <person name="Anvar Y."/>
            <person name="Smit S."/>
            <person name="Van Straalen N."/>
            <person name="Roelofs D."/>
        </authorList>
    </citation>
    <scope>NUCLEOTIDE SEQUENCE [LARGE SCALE GENOMIC DNA]</scope>
    <source>
        <strain evidence="1 2">VU population</strain>
        <tissue evidence="1">Whole body</tissue>
    </source>
</reference>
<dbReference type="InterPro" id="IPR029245">
    <property type="entry name" value="DUF4528"/>
</dbReference>
<sequence length="200" mass="23146">MISGITSATGRHLFLRGTPRLVNFVWLFSDNGNNVVLDKKCHIHNARHDLNNTEFRRIHTNSTDKKKPSASEVLTCYLTQTNFPPWTSYFIKYESIVDDQWGGSHFNWTVKDGHNYHILRTGCYPYIKYHCTKRPYQDLKIEDTFFRVIKVLNLGLPCLAYGVAATFLLKGTQAYVEDVLTSKGIVTIYFLYKEDKGSMY</sequence>
<accession>A0A226E833</accession>
<evidence type="ECO:0000313" key="2">
    <source>
        <dbReference type="Proteomes" id="UP000198287"/>
    </source>
</evidence>
<proteinExistence type="predicted"/>
<dbReference type="Proteomes" id="UP000198287">
    <property type="component" value="Unassembled WGS sequence"/>
</dbReference>
<comment type="caution">
    <text evidence="1">The sequence shown here is derived from an EMBL/GenBank/DDBJ whole genome shotgun (WGS) entry which is preliminary data.</text>
</comment>
<dbReference type="EMBL" id="LNIX01000006">
    <property type="protein sequence ID" value="OXA52816.1"/>
    <property type="molecule type" value="Genomic_DNA"/>
</dbReference>
<dbReference type="Pfam" id="PF15031">
    <property type="entry name" value="DUF4528"/>
    <property type="match status" value="1"/>
</dbReference>
<dbReference type="OrthoDB" id="9970237at2759"/>
<dbReference type="OMA" id="KYHCTRR"/>
<dbReference type="PANTHER" id="PTHR34651:SF1">
    <property type="entry name" value="SIMILAR TO ENSANGP00000021391"/>
    <property type="match status" value="1"/>
</dbReference>
<organism evidence="1 2">
    <name type="scientific">Folsomia candida</name>
    <name type="common">Springtail</name>
    <dbReference type="NCBI Taxonomy" id="158441"/>
    <lineage>
        <taxon>Eukaryota</taxon>
        <taxon>Metazoa</taxon>
        <taxon>Ecdysozoa</taxon>
        <taxon>Arthropoda</taxon>
        <taxon>Hexapoda</taxon>
        <taxon>Collembola</taxon>
        <taxon>Entomobryomorpha</taxon>
        <taxon>Isotomoidea</taxon>
        <taxon>Isotomidae</taxon>
        <taxon>Proisotominae</taxon>
        <taxon>Folsomia</taxon>
    </lineage>
</organism>
<evidence type="ECO:0000313" key="1">
    <source>
        <dbReference type="EMBL" id="OXA52816.1"/>
    </source>
</evidence>
<name>A0A226E833_FOLCA</name>
<protein>
    <submittedName>
        <fullName evidence="1">Uncharacterized protein</fullName>
    </submittedName>
</protein>